<gene>
    <name evidence="1" type="ORF">QEG23_000711</name>
</gene>
<organism evidence="1 2">
    <name type="scientific">Stenotrophomonas maltophilia</name>
    <name type="common">Pseudomonas maltophilia</name>
    <name type="synonym">Xanthomonas maltophilia</name>
    <dbReference type="NCBI Taxonomy" id="40324"/>
    <lineage>
        <taxon>Bacteria</taxon>
        <taxon>Pseudomonadati</taxon>
        <taxon>Pseudomonadota</taxon>
        <taxon>Gammaproteobacteria</taxon>
        <taxon>Lysobacterales</taxon>
        <taxon>Lysobacteraceae</taxon>
        <taxon>Stenotrophomonas</taxon>
        <taxon>Stenotrophomonas maltophilia group</taxon>
    </lineage>
</organism>
<dbReference type="EMBL" id="ABLOJW010000003">
    <property type="protein sequence ID" value="EKT4091231.1"/>
    <property type="molecule type" value="Genomic_DNA"/>
</dbReference>
<sequence length="150" mass="16476">MKKHVPFPKSLQQLLQRILEAIDQAGGCMTRVQLATTLHDARPLDIDDTLEELIDRNQVERQGNDPQMLWLVRGSTGTEFAAVPEPTPAGCERSLHNARALAVDRRLEAIAQDVLDTALDARAAGLPAPLLRLLMQCDGALSEARNHLTP</sequence>
<accession>A0AAI9BZ92</accession>
<proteinExistence type="predicted"/>
<dbReference type="Proteomes" id="UP001218208">
    <property type="component" value="Unassembled WGS sequence"/>
</dbReference>
<name>A0AAI9BZ92_STEMA</name>
<dbReference type="AlphaFoldDB" id="A0AAI9BZ92"/>
<evidence type="ECO:0000313" key="2">
    <source>
        <dbReference type="Proteomes" id="UP001218208"/>
    </source>
</evidence>
<evidence type="ECO:0000313" key="1">
    <source>
        <dbReference type="EMBL" id="EKT4091231.1"/>
    </source>
</evidence>
<comment type="caution">
    <text evidence="1">The sequence shown here is derived from an EMBL/GenBank/DDBJ whole genome shotgun (WGS) entry which is preliminary data.</text>
</comment>
<protein>
    <submittedName>
        <fullName evidence="1">Uncharacterized protein</fullName>
    </submittedName>
</protein>
<reference evidence="1" key="1">
    <citation type="submission" date="2022-07" db="EMBL/GenBank/DDBJ databases">
        <authorList>
            <consortium name="DAFM: The Division of Animal and Food Microbiology"/>
        </authorList>
    </citation>
    <scope>NUCLEOTIDE SEQUENCE</scope>
    <source>
        <strain evidence="1">19MO01SH01-2</strain>
    </source>
</reference>